<name>A0AAD7SD08_9TELE</name>
<dbReference type="InterPro" id="IPR041588">
    <property type="entry name" value="Integrase_H2C2"/>
</dbReference>
<dbReference type="GO" id="GO:0015074">
    <property type="term" value="P:DNA integration"/>
    <property type="evidence" value="ECO:0007669"/>
    <property type="project" value="InterPro"/>
</dbReference>
<feature type="domain" description="Integrase catalytic" evidence="2">
    <location>
        <begin position="82"/>
        <end position="135"/>
    </location>
</feature>
<keyword evidence="4" id="KW-1185">Reference proteome</keyword>
<protein>
    <recommendedName>
        <fullName evidence="1">Gypsy retrotransposon integrase-like protein 1</fullName>
    </recommendedName>
</protein>
<dbReference type="GO" id="GO:0003676">
    <property type="term" value="F:nucleic acid binding"/>
    <property type="evidence" value="ECO:0007669"/>
    <property type="project" value="InterPro"/>
</dbReference>
<dbReference type="Proteomes" id="UP001221898">
    <property type="component" value="Unassembled WGS sequence"/>
</dbReference>
<dbReference type="PROSITE" id="PS50994">
    <property type="entry name" value="INTEGRASE"/>
    <property type="match status" value="1"/>
</dbReference>
<dbReference type="PANTHER" id="PTHR37984">
    <property type="entry name" value="PROTEIN CBG26694"/>
    <property type="match status" value="1"/>
</dbReference>
<comment type="caution">
    <text evidence="3">The sequence shown here is derived from an EMBL/GenBank/DDBJ whole genome shotgun (WGS) entry which is preliminary data.</text>
</comment>
<evidence type="ECO:0000313" key="4">
    <source>
        <dbReference type="Proteomes" id="UP001221898"/>
    </source>
</evidence>
<dbReference type="InterPro" id="IPR050951">
    <property type="entry name" value="Retrovirus_Pol_polyprotein"/>
</dbReference>
<reference evidence="3" key="1">
    <citation type="journal article" date="2023" name="Science">
        <title>Genome structures resolve the early diversification of teleost fishes.</title>
        <authorList>
            <person name="Parey E."/>
            <person name="Louis A."/>
            <person name="Montfort J."/>
            <person name="Bouchez O."/>
            <person name="Roques C."/>
            <person name="Iampietro C."/>
            <person name="Lluch J."/>
            <person name="Castinel A."/>
            <person name="Donnadieu C."/>
            <person name="Desvignes T."/>
            <person name="Floi Bucao C."/>
            <person name="Jouanno E."/>
            <person name="Wen M."/>
            <person name="Mejri S."/>
            <person name="Dirks R."/>
            <person name="Jansen H."/>
            <person name="Henkel C."/>
            <person name="Chen W.J."/>
            <person name="Zahm M."/>
            <person name="Cabau C."/>
            <person name="Klopp C."/>
            <person name="Thompson A.W."/>
            <person name="Robinson-Rechavi M."/>
            <person name="Braasch I."/>
            <person name="Lecointre G."/>
            <person name="Bobe J."/>
            <person name="Postlethwait J.H."/>
            <person name="Berthelot C."/>
            <person name="Roest Crollius H."/>
            <person name="Guiguen Y."/>
        </authorList>
    </citation>
    <scope>NUCLEOTIDE SEQUENCE</scope>
    <source>
        <strain evidence="3">NC1722</strain>
    </source>
</reference>
<dbReference type="SUPFAM" id="SSF53098">
    <property type="entry name" value="Ribonuclease H-like"/>
    <property type="match status" value="1"/>
</dbReference>
<dbReference type="InterPro" id="IPR001584">
    <property type="entry name" value="Integrase_cat-core"/>
</dbReference>
<dbReference type="InterPro" id="IPR012337">
    <property type="entry name" value="RNaseH-like_sf"/>
</dbReference>
<dbReference type="Pfam" id="PF17921">
    <property type="entry name" value="Integrase_H2C2"/>
    <property type="match status" value="1"/>
</dbReference>
<dbReference type="InterPro" id="IPR036397">
    <property type="entry name" value="RNaseH_sf"/>
</dbReference>
<sequence>MRAEMLQWLHGGHQGNVKCRERARGSIWWPGIGKEIQELITACKSCQQAQPTQWREPLITTVHCQTARGREWRQTSVRWRCPNELLMDNGPQFSGRDFQQFAMEYDFIHITTSPHNPQANGEAEQAVQTAKKILK</sequence>
<dbReference type="AlphaFoldDB" id="A0AAD7SD08"/>
<proteinExistence type="predicted"/>
<gene>
    <name evidence="3" type="ORF">AAFF_G00397200</name>
</gene>
<dbReference type="Gene3D" id="3.30.420.10">
    <property type="entry name" value="Ribonuclease H-like superfamily/Ribonuclease H"/>
    <property type="match status" value="1"/>
</dbReference>
<organism evidence="3 4">
    <name type="scientific">Aldrovandia affinis</name>
    <dbReference type="NCBI Taxonomy" id="143900"/>
    <lineage>
        <taxon>Eukaryota</taxon>
        <taxon>Metazoa</taxon>
        <taxon>Chordata</taxon>
        <taxon>Craniata</taxon>
        <taxon>Vertebrata</taxon>
        <taxon>Euteleostomi</taxon>
        <taxon>Actinopterygii</taxon>
        <taxon>Neopterygii</taxon>
        <taxon>Teleostei</taxon>
        <taxon>Notacanthiformes</taxon>
        <taxon>Halosauridae</taxon>
        <taxon>Aldrovandia</taxon>
    </lineage>
</organism>
<evidence type="ECO:0000313" key="3">
    <source>
        <dbReference type="EMBL" id="KAJ8400337.1"/>
    </source>
</evidence>
<evidence type="ECO:0000259" key="2">
    <source>
        <dbReference type="PROSITE" id="PS50994"/>
    </source>
</evidence>
<evidence type="ECO:0000256" key="1">
    <source>
        <dbReference type="ARBA" id="ARBA00039658"/>
    </source>
</evidence>
<accession>A0AAD7SD08</accession>
<dbReference type="Gene3D" id="1.10.340.70">
    <property type="match status" value="1"/>
</dbReference>
<dbReference type="EMBL" id="JAINUG010000077">
    <property type="protein sequence ID" value="KAJ8400337.1"/>
    <property type="molecule type" value="Genomic_DNA"/>
</dbReference>
<dbReference type="PANTHER" id="PTHR37984:SF5">
    <property type="entry name" value="PROTEIN NYNRIN-LIKE"/>
    <property type="match status" value="1"/>
</dbReference>